<keyword evidence="1" id="KW-0732">Signal</keyword>
<feature type="chain" id="PRO_5040966023" evidence="1">
    <location>
        <begin position="28"/>
        <end position="154"/>
    </location>
</feature>
<name>A0A9X2HNX1_9SPHN</name>
<reference evidence="2" key="1">
    <citation type="submission" date="2022-05" db="EMBL/GenBank/DDBJ databases">
        <title>Sphingomonas sp. strain MG17 Genome sequencing and assembly.</title>
        <authorList>
            <person name="Kim I."/>
        </authorList>
    </citation>
    <scope>NUCLEOTIDE SEQUENCE</scope>
    <source>
        <strain evidence="2">MG17</strain>
    </source>
</reference>
<dbReference type="EMBL" id="JAMLDX010000003">
    <property type="protein sequence ID" value="MCP3729830.1"/>
    <property type="molecule type" value="Genomic_DNA"/>
</dbReference>
<evidence type="ECO:0000256" key="1">
    <source>
        <dbReference type="SAM" id="SignalP"/>
    </source>
</evidence>
<accession>A0A9X2HNX1</accession>
<organism evidence="2 3">
    <name type="scientific">Sphingomonas tagetis</name>
    <dbReference type="NCBI Taxonomy" id="2949092"/>
    <lineage>
        <taxon>Bacteria</taxon>
        <taxon>Pseudomonadati</taxon>
        <taxon>Pseudomonadota</taxon>
        <taxon>Alphaproteobacteria</taxon>
        <taxon>Sphingomonadales</taxon>
        <taxon>Sphingomonadaceae</taxon>
        <taxon>Sphingomonas</taxon>
    </lineage>
</organism>
<protein>
    <submittedName>
        <fullName evidence="2">Uncharacterized protein</fullName>
    </submittedName>
</protein>
<dbReference type="PROSITE" id="PS51257">
    <property type="entry name" value="PROKAR_LIPOPROTEIN"/>
    <property type="match status" value="1"/>
</dbReference>
<evidence type="ECO:0000313" key="3">
    <source>
        <dbReference type="Proteomes" id="UP001139451"/>
    </source>
</evidence>
<proteinExistence type="predicted"/>
<evidence type="ECO:0000313" key="2">
    <source>
        <dbReference type="EMBL" id="MCP3729830.1"/>
    </source>
</evidence>
<dbReference type="Proteomes" id="UP001139451">
    <property type="component" value="Unassembled WGS sequence"/>
</dbReference>
<feature type="signal peptide" evidence="1">
    <location>
        <begin position="1"/>
        <end position="27"/>
    </location>
</feature>
<gene>
    <name evidence="2" type="ORF">M9978_05240</name>
</gene>
<dbReference type="RefSeq" id="WP_254291927.1">
    <property type="nucleotide sequence ID" value="NZ_JAMLDX010000003.1"/>
</dbReference>
<sequence>MRAIRWPLVGMIVAGSLAFGSCAGALAGHFTVTGGLYPDGGWQMPSYGVEQEIAALPPAAATVRAPNTPQFVGYYPAQASDVPQPIAAEAAARDYDALYDQPAYADASYAKMDHEAAIAATDAAAAAPTRSEPETADIAVYRGAEAAAEAVPAD</sequence>
<dbReference type="AlphaFoldDB" id="A0A9X2HNX1"/>
<comment type="caution">
    <text evidence="2">The sequence shown here is derived from an EMBL/GenBank/DDBJ whole genome shotgun (WGS) entry which is preliminary data.</text>
</comment>
<keyword evidence="3" id="KW-1185">Reference proteome</keyword>